<dbReference type="GO" id="GO:0005125">
    <property type="term" value="F:cytokine activity"/>
    <property type="evidence" value="ECO:0007669"/>
    <property type="project" value="UniProtKB-KW"/>
</dbReference>
<name>A0AAD8DG96_ACIOX</name>
<protein>
    <recommendedName>
        <fullName evidence="1">Interleukin-12 subunit alpha</fullName>
        <shortName evidence="1">IL-12A</shortName>
    </recommendedName>
</protein>
<dbReference type="GO" id="GO:0006955">
    <property type="term" value="P:immune response"/>
    <property type="evidence" value="ECO:0007669"/>
    <property type="project" value="InterPro"/>
</dbReference>
<dbReference type="GO" id="GO:0005143">
    <property type="term" value="F:interleukin-12 receptor binding"/>
    <property type="evidence" value="ECO:0007669"/>
    <property type="project" value="InterPro"/>
</dbReference>
<feature type="signal peptide" evidence="1">
    <location>
        <begin position="1"/>
        <end position="20"/>
    </location>
</feature>
<keyword evidence="1" id="KW-0339">Growth factor</keyword>
<dbReference type="GO" id="GO:0008083">
    <property type="term" value="F:growth factor activity"/>
    <property type="evidence" value="ECO:0007669"/>
    <property type="project" value="UniProtKB-KW"/>
</dbReference>
<dbReference type="EMBL" id="JAGXEW010000008">
    <property type="protein sequence ID" value="KAK1168471.1"/>
    <property type="molecule type" value="Genomic_DNA"/>
</dbReference>
<dbReference type="Pfam" id="PF03039">
    <property type="entry name" value="IL12"/>
    <property type="match status" value="1"/>
</dbReference>
<evidence type="ECO:0000313" key="2">
    <source>
        <dbReference type="EMBL" id="KAK1168471.1"/>
    </source>
</evidence>
<keyword evidence="1" id="KW-0964">Secreted</keyword>
<keyword evidence="1" id="KW-1015">Disulfide bond</keyword>
<accession>A0AAD8DG96</accession>
<dbReference type="PROSITE" id="PS51257">
    <property type="entry name" value="PROKAR_LIPOPROTEIN"/>
    <property type="match status" value="1"/>
</dbReference>
<dbReference type="SUPFAM" id="SSF47266">
    <property type="entry name" value="4-helical cytokines"/>
    <property type="match status" value="1"/>
</dbReference>
<dbReference type="AlphaFoldDB" id="A0AAD8DG96"/>
<gene>
    <name evidence="2" type="primary">Il12a</name>
    <name evidence="1" type="synonym">IL12A</name>
    <name evidence="2" type="ORF">AOXY_G9248</name>
</gene>
<dbReference type="InterPro" id="IPR004281">
    <property type="entry name" value="IL-12_alpha"/>
</dbReference>
<proteinExistence type="inferred from homology"/>
<feature type="chain" id="PRO_5041774037" description="Interleukin-12 subunit alpha" evidence="1">
    <location>
        <begin position="21"/>
        <end position="186"/>
    </location>
</feature>
<keyword evidence="1" id="KW-0202">Cytokine</keyword>
<dbReference type="InterPro" id="IPR009079">
    <property type="entry name" value="4_helix_cytokine-like_core"/>
</dbReference>
<evidence type="ECO:0000256" key="1">
    <source>
        <dbReference type="RuleBase" id="RU363133"/>
    </source>
</evidence>
<dbReference type="GO" id="GO:0005615">
    <property type="term" value="C:extracellular space"/>
    <property type="evidence" value="ECO:0007669"/>
    <property type="project" value="UniProtKB-KW"/>
</dbReference>
<comment type="similarity">
    <text evidence="1">Belongs to the IL-6 superfamily.</text>
</comment>
<comment type="subunit">
    <text evidence="1">Heterodimer with IL12B; disulfide-linked. The heterodimer is known as interleukin IL-12.</text>
</comment>
<keyword evidence="3" id="KW-1185">Reference proteome</keyword>
<comment type="subcellular location">
    <subcellularLocation>
        <location evidence="1">Secreted</location>
    </subcellularLocation>
</comment>
<organism evidence="2 3">
    <name type="scientific">Acipenser oxyrinchus oxyrinchus</name>
    <dbReference type="NCBI Taxonomy" id="40147"/>
    <lineage>
        <taxon>Eukaryota</taxon>
        <taxon>Metazoa</taxon>
        <taxon>Chordata</taxon>
        <taxon>Craniata</taxon>
        <taxon>Vertebrata</taxon>
        <taxon>Euteleostomi</taxon>
        <taxon>Actinopterygii</taxon>
        <taxon>Chondrostei</taxon>
        <taxon>Acipenseriformes</taxon>
        <taxon>Acipenseridae</taxon>
        <taxon>Acipenser</taxon>
    </lineage>
</organism>
<evidence type="ECO:0000313" key="3">
    <source>
        <dbReference type="Proteomes" id="UP001230051"/>
    </source>
</evidence>
<reference evidence="2" key="1">
    <citation type="submission" date="2022-02" db="EMBL/GenBank/DDBJ databases">
        <title>Atlantic sturgeon de novo genome assembly.</title>
        <authorList>
            <person name="Stock M."/>
            <person name="Klopp C."/>
            <person name="Guiguen Y."/>
            <person name="Cabau C."/>
            <person name="Parinello H."/>
            <person name="Santidrian Yebra-Pimentel E."/>
            <person name="Kuhl H."/>
            <person name="Dirks R.P."/>
            <person name="Guessner J."/>
            <person name="Wuertz S."/>
            <person name="Du K."/>
            <person name="Schartl M."/>
        </authorList>
    </citation>
    <scope>NUCLEOTIDE SEQUENCE</scope>
    <source>
        <strain evidence="2">STURGEONOMICS-FGT-2020</strain>
        <tissue evidence="2">Whole blood</tissue>
    </source>
</reference>
<sequence length="186" mass="21115">MALRCVKLFVASWLLLGCVGNAIDLDLDKCINLSKELLDSVNTTLSSEEINKGFNCTSDLMNDITKATTVIACEPDLSSLKKTECTRQRKTAFDQVTCLRNITEDLLKYKAEFSKYQLKGLSKQLDKTLSKIDALIKVLPSSAKATFRKKREISFPDRMKLCEILQAFKVRTVTINRVMNYMKSRQ</sequence>
<comment type="caution">
    <text evidence="2">The sequence shown here is derived from an EMBL/GenBank/DDBJ whole genome shotgun (WGS) entry which is preliminary data.</text>
</comment>
<dbReference type="Gene3D" id="1.20.1250.10">
    <property type="match status" value="1"/>
</dbReference>
<dbReference type="Proteomes" id="UP001230051">
    <property type="component" value="Unassembled WGS sequence"/>
</dbReference>
<keyword evidence="1" id="KW-0732">Signal</keyword>